<dbReference type="OrthoDB" id="10256122at2759"/>
<sequence length="264" mass="29001">MFSGSDDHAVKCWDLERNEVVREFFGHKSAVHTLALHPSLDVVVSGGRDTTVRVWDIRSRAAVHTLVGHTNSVMSVVTQESDPQVISGGSDGFIFQWDLAAGKAQRRLTQHKKPVRGLALNSAKNMLVSCGADDIRLWDLPSGDYKGAASTQVAKKGVVAEATEEIAYRWSCCAMSPRNVLAVGCQDRQLALYDWKQPQPVTGRLELSQKAPCFYAPYQLTKTKNIPGTLDGEGGINAVVFDHSGTRMITAESDKSVKIWQMRD</sequence>
<feature type="repeat" description="WD" evidence="6">
    <location>
        <begin position="1"/>
        <end position="23"/>
    </location>
</feature>
<dbReference type="InterPro" id="IPR015943">
    <property type="entry name" value="WD40/YVTN_repeat-like_dom_sf"/>
</dbReference>
<dbReference type="GO" id="GO:0071011">
    <property type="term" value="C:precatalytic spliceosome"/>
    <property type="evidence" value="ECO:0007669"/>
    <property type="project" value="TreeGrafter"/>
</dbReference>
<dbReference type="CDD" id="cd00200">
    <property type="entry name" value="WD40"/>
    <property type="match status" value="1"/>
</dbReference>
<name>S9TRY6_9TRYP</name>
<dbReference type="InterPro" id="IPR036322">
    <property type="entry name" value="WD40_repeat_dom_sf"/>
</dbReference>
<feature type="repeat" description="WD" evidence="6">
    <location>
        <begin position="66"/>
        <end position="107"/>
    </location>
</feature>
<dbReference type="InterPro" id="IPR045241">
    <property type="entry name" value="Prp46/PLRG1-like"/>
</dbReference>
<evidence type="ECO:0000256" key="6">
    <source>
        <dbReference type="PROSITE-ProRule" id="PRU00221"/>
    </source>
</evidence>
<dbReference type="PROSITE" id="PS50082">
    <property type="entry name" value="WD_REPEATS_2"/>
    <property type="match status" value="4"/>
</dbReference>
<dbReference type="InterPro" id="IPR020472">
    <property type="entry name" value="WD40_PAC1"/>
</dbReference>
<dbReference type="GO" id="GO:0000398">
    <property type="term" value="P:mRNA splicing, via spliceosome"/>
    <property type="evidence" value="ECO:0007669"/>
    <property type="project" value="InterPro"/>
</dbReference>
<dbReference type="PANTHER" id="PTHR19923">
    <property type="entry name" value="WD40 REPEAT PROTEINPRL1/PRL2-RELATED"/>
    <property type="match status" value="1"/>
</dbReference>
<keyword evidence="3" id="KW-0689">Ribosomal protein</keyword>
<keyword evidence="9" id="KW-1185">Reference proteome</keyword>
<dbReference type="PANTHER" id="PTHR19923:SF0">
    <property type="entry name" value="PLEIOTROPIC REGULATOR 1"/>
    <property type="match status" value="1"/>
</dbReference>
<comment type="caution">
    <text evidence="7">The sequence shown here is derived from an EMBL/GenBank/DDBJ whole genome shotgun (WGS) entry which is preliminary data.</text>
</comment>
<evidence type="ECO:0000256" key="2">
    <source>
        <dbReference type="ARBA" id="ARBA00022737"/>
    </source>
</evidence>
<dbReference type="Pfam" id="PF00400">
    <property type="entry name" value="WD40"/>
    <property type="match status" value="4"/>
</dbReference>
<reference evidence="7 9" key="1">
    <citation type="journal article" date="2013" name="PLoS ONE">
        <title>Predicting the Proteins of Angomonas deanei, Strigomonas culicis and Their Respective Endosymbionts Reveals New Aspects of the Trypanosomatidae Family.</title>
        <authorList>
            <person name="Motta M.C."/>
            <person name="Martins A.C."/>
            <person name="de Souza S.S."/>
            <person name="Catta-Preta C.M."/>
            <person name="Silva R."/>
            <person name="Klein C.C."/>
            <person name="de Almeida L.G."/>
            <person name="de Lima Cunha O."/>
            <person name="Ciapina L.P."/>
            <person name="Brocchi M."/>
            <person name="Colabardini A.C."/>
            <person name="de Araujo Lima B."/>
            <person name="Machado C.R."/>
            <person name="de Almeida Soares C.M."/>
            <person name="Probst C.M."/>
            <person name="de Menezes C.B."/>
            <person name="Thompson C.E."/>
            <person name="Bartholomeu D.C."/>
            <person name="Gradia D.F."/>
            <person name="Pavoni D.P."/>
            <person name="Grisard E.C."/>
            <person name="Fantinatti-Garboggini F."/>
            <person name="Marchini F.K."/>
            <person name="Rodrigues-Luiz G.F."/>
            <person name="Wagner G."/>
            <person name="Goldman G.H."/>
            <person name="Fietto J.L."/>
            <person name="Elias M.C."/>
            <person name="Goldman M.H."/>
            <person name="Sagot M.F."/>
            <person name="Pereira M."/>
            <person name="Stoco P.H."/>
            <person name="de Mendonca-Neto R.P."/>
            <person name="Teixeira S.M."/>
            <person name="Maciel T.E."/>
            <person name="de Oliveira Mendes T.A."/>
            <person name="Urmenyi T.P."/>
            <person name="de Souza W."/>
            <person name="Schenkman S."/>
            <person name="de Vasconcelos A.T."/>
        </authorList>
    </citation>
    <scope>NUCLEOTIDE SEQUENCE [LARGE SCALE GENOMIC DNA]</scope>
</reference>
<dbReference type="AlphaFoldDB" id="S9TRY6"/>
<dbReference type="InterPro" id="IPR019775">
    <property type="entry name" value="WD40_repeat_CS"/>
</dbReference>
<dbReference type="PRINTS" id="PR00320">
    <property type="entry name" value="GPROTEINBRPT"/>
</dbReference>
<protein>
    <submittedName>
        <fullName evidence="7">Pleiotropic regulator 1</fullName>
    </submittedName>
</protein>
<dbReference type="GO" id="GO:0071013">
    <property type="term" value="C:catalytic step 2 spliceosome"/>
    <property type="evidence" value="ECO:0007669"/>
    <property type="project" value="TreeGrafter"/>
</dbReference>
<evidence type="ECO:0000313" key="9">
    <source>
        <dbReference type="Proteomes" id="UP000015354"/>
    </source>
</evidence>
<feature type="repeat" description="WD" evidence="6">
    <location>
        <begin position="24"/>
        <end position="65"/>
    </location>
</feature>
<evidence type="ECO:0000256" key="3">
    <source>
        <dbReference type="ARBA" id="ARBA00022980"/>
    </source>
</evidence>
<dbReference type="GO" id="GO:0005840">
    <property type="term" value="C:ribosome"/>
    <property type="evidence" value="ECO:0007669"/>
    <property type="project" value="UniProtKB-KW"/>
</dbReference>
<evidence type="ECO:0000256" key="4">
    <source>
        <dbReference type="ARBA" id="ARBA00023274"/>
    </source>
</evidence>
<gene>
    <name evidence="8" type="ORF">STCU_00658</name>
    <name evidence="7" type="ORF">STCU_08691</name>
</gene>
<dbReference type="Gene3D" id="2.130.10.10">
    <property type="entry name" value="YVTN repeat-like/Quinoprotein amine dehydrogenase"/>
    <property type="match status" value="1"/>
</dbReference>
<comment type="similarity">
    <text evidence="5">Belongs to the WD repeat PRL1/PRL2 family.</text>
</comment>
<evidence type="ECO:0000256" key="5">
    <source>
        <dbReference type="ARBA" id="ARBA00025726"/>
    </source>
</evidence>
<organism evidence="7 9">
    <name type="scientific">Strigomonas culicis</name>
    <dbReference type="NCBI Taxonomy" id="28005"/>
    <lineage>
        <taxon>Eukaryota</taxon>
        <taxon>Discoba</taxon>
        <taxon>Euglenozoa</taxon>
        <taxon>Kinetoplastea</taxon>
        <taxon>Metakinetoplastina</taxon>
        <taxon>Trypanosomatida</taxon>
        <taxon>Trypanosomatidae</taxon>
        <taxon>Strigomonadinae</taxon>
        <taxon>Strigomonas</taxon>
    </lineage>
</organism>
<evidence type="ECO:0000256" key="1">
    <source>
        <dbReference type="ARBA" id="ARBA00022574"/>
    </source>
</evidence>
<dbReference type="GO" id="GO:0000974">
    <property type="term" value="C:Prp19 complex"/>
    <property type="evidence" value="ECO:0007669"/>
    <property type="project" value="TreeGrafter"/>
</dbReference>
<keyword evidence="2" id="KW-0677">Repeat</keyword>
<evidence type="ECO:0000313" key="8">
    <source>
        <dbReference type="EMBL" id="EPY36293.1"/>
    </source>
</evidence>
<dbReference type="PROSITE" id="PS00678">
    <property type="entry name" value="WD_REPEATS_1"/>
    <property type="match status" value="1"/>
</dbReference>
<keyword evidence="4" id="KW-0687">Ribonucleoprotein</keyword>
<evidence type="ECO:0000313" key="7">
    <source>
        <dbReference type="EMBL" id="EPY21112.1"/>
    </source>
</evidence>
<dbReference type="SMART" id="SM00320">
    <property type="entry name" value="WD40"/>
    <property type="match status" value="5"/>
</dbReference>
<reference evidence="7" key="2">
    <citation type="submission" date="2013-03" db="EMBL/GenBank/DDBJ databases">
        <authorList>
            <person name="Motta M.C.M."/>
            <person name="Martins A.C.A."/>
            <person name="Preta C.M.C.C."/>
            <person name="Silva R."/>
            <person name="de Souza S.S."/>
            <person name="Klein C.C."/>
            <person name="de Almeida L.G.P."/>
            <person name="Cunha O.L."/>
            <person name="Colabardini A.C."/>
            <person name="Lima B.A."/>
            <person name="Machado C.R."/>
            <person name="Soares C.M.A."/>
            <person name="de Menezes C.B.A."/>
            <person name="Bartolomeu D.C."/>
            <person name="Grisard E.C."/>
            <person name="Fantinatti-Garboggini F."/>
            <person name="Rodrigues-Luiz G.F."/>
            <person name="Wagner G."/>
            <person name="Goldman G.H."/>
            <person name="Fietto J.L.R."/>
            <person name="Ciapina L.P."/>
            <person name="Brocchi M."/>
            <person name="Elias M.C."/>
            <person name="Goldman M.H.S."/>
            <person name="Sagot M.-F."/>
            <person name="Pereira M."/>
            <person name="Stoco P.H."/>
            <person name="Teixeira S.M.R."/>
            <person name="de Mendonca-Neto R.P."/>
            <person name="Maciel T.E.F."/>
            <person name="Mendes T.A.O."/>
            <person name="Urmenyi T.P."/>
            <person name="Teixeira M.M.G."/>
            <person name="de Camargo E.F.P."/>
            <person name="de Sousa W."/>
            <person name="Schenkman S."/>
            <person name="de Vasconcelos A.T.R."/>
        </authorList>
    </citation>
    <scope>NUCLEOTIDE SEQUENCE</scope>
</reference>
<dbReference type="PROSITE" id="PS50294">
    <property type="entry name" value="WD_REPEATS_REGION"/>
    <property type="match status" value="3"/>
</dbReference>
<dbReference type="EMBL" id="ATMH01000658">
    <property type="protein sequence ID" value="EPY36293.1"/>
    <property type="molecule type" value="Genomic_DNA"/>
</dbReference>
<dbReference type="EMBL" id="ATMH01008691">
    <property type="protein sequence ID" value="EPY21112.1"/>
    <property type="molecule type" value="Genomic_DNA"/>
</dbReference>
<accession>S9TRY6</accession>
<keyword evidence="1 6" id="KW-0853">WD repeat</keyword>
<dbReference type="Proteomes" id="UP000015354">
    <property type="component" value="Unassembled WGS sequence"/>
</dbReference>
<dbReference type="InterPro" id="IPR001680">
    <property type="entry name" value="WD40_rpt"/>
</dbReference>
<proteinExistence type="inferred from homology"/>
<dbReference type="SUPFAM" id="SSF50978">
    <property type="entry name" value="WD40 repeat-like"/>
    <property type="match status" value="1"/>
</dbReference>
<feature type="repeat" description="WD" evidence="6">
    <location>
        <begin position="236"/>
        <end position="264"/>
    </location>
</feature>